<dbReference type="Proteomes" id="UP001172738">
    <property type="component" value="Unassembled WGS sequence"/>
</dbReference>
<feature type="transmembrane region" description="Helical" evidence="1">
    <location>
        <begin position="194"/>
        <end position="213"/>
    </location>
</feature>
<keyword evidence="1" id="KW-0472">Membrane</keyword>
<keyword evidence="1" id="KW-1133">Transmembrane helix</keyword>
<keyword evidence="1" id="KW-0812">Transmembrane</keyword>
<dbReference type="EMBL" id="JAUHPV010000004">
    <property type="protein sequence ID" value="MDN4472944.1"/>
    <property type="molecule type" value="Genomic_DNA"/>
</dbReference>
<protein>
    <recommendedName>
        <fullName evidence="4">ABC transporter permease</fullName>
    </recommendedName>
</protein>
<evidence type="ECO:0008006" key="4">
    <source>
        <dbReference type="Google" id="ProtNLM"/>
    </source>
</evidence>
<accession>A0ABT8G1X4</accession>
<gene>
    <name evidence="2" type="ORF">QQX04_08075</name>
</gene>
<evidence type="ECO:0000313" key="2">
    <source>
        <dbReference type="EMBL" id="MDN4472944.1"/>
    </source>
</evidence>
<keyword evidence="3" id="KW-1185">Reference proteome</keyword>
<dbReference type="RefSeq" id="WP_301127994.1">
    <property type="nucleotide sequence ID" value="NZ_JAUHPV010000004.1"/>
</dbReference>
<reference evidence="2" key="1">
    <citation type="submission" date="2023-06" db="EMBL/GenBank/DDBJ databases">
        <title>SYSU T00b26.</title>
        <authorList>
            <person name="Gao L."/>
            <person name="Fang B.-Z."/>
            <person name="Li W.-J."/>
        </authorList>
    </citation>
    <scope>NUCLEOTIDE SEQUENCE</scope>
    <source>
        <strain evidence="2">SYSU T00b26</strain>
    </source>
</reference>
<sequence length="259" mass="27843">MTAIETSPAAAVGYPATPLAHRLRAVLRIHFANPFMTLIQPWLITLLIFGVNLAIYGLIAYAAGGADRVEEGAFQNNGGVSWVFVFMIVIAVQAMHFTFRFALGMSVARRDYYVGTLGYFGILALVHSLGLTVFAVIERATGGWWMDAAFFAPLGLAGQPVPVVTYLYVVGFLLALSTGAFAAGVWVRWASNGLYVYFATLLVAVVAFLWVVTTSHAWGDVWSFLTGTSIPTLATWALLVVAVSAGAGFALIRRAPVRS</sequence>
<evidence type="ECO:0000313" key="3">
    <source>
        <dbReference type="Proteomes" id="UP001172738"/>
    </source>
</evidence>
<evidence type="ECO:0000256" key="1">
    <source>
        <dbReference type="SAM" id="Phobius"/>
    </source>
</evidence>
<feature type="transmembrane region" description="Helical" evidence="1">
    <location>
        <begin position="42"/>
        <end position="62"/>
    </location>
</feature>
<name>A0ABT8G1X4_9MICO</name>
<feature type="transmembrane region" description="Helical" evidence="1">
    <location>
        <begin position="82"/>
        <end position="103"/>
    </location>
</feature>
<feature type="transmembrane region" description="Helical" evidence="1">
    <location>
        <begin position="233"/>
        <end position="252"/>
    </location>
</feature>
<comment type="caution">
    <text evidence="2">The sequence shown here is derived from an EMBL/GenBank/DDBJ whole genome shotgun (WGS) entry which is preliminary data.</text>
</comment>
<feature type="transmembrane region" description="Helical" evidence="1">
    <location>
        <begin position="112"/>
        <end position="137"/>
    </location>
</feature>
<feature type="transmembrane region" description="Helical" evidence="1">
    <location>
        <begin position="166"/>
        <end position="187"/>
    </location>
</feature>
<proteinExistence type="predicted"/>
<organism evidence="2 3">
    <name type="scientific">Demequina zhanjiangensis</name>
    <dbReference type="NCBI Taxonomy" id="3051659"/>
    <lineage>
        <taxon>Bacteria</taxon>
        <taxon>Bacillati</taxon>
        <taxon>Actinomycetota</taxon>
        <taxon>Actinomycetes</taxon>
        <taxon>Micrococcales</taxon>
        <taxon>Demequinaceae</taxon>
        <taxon>Demequina</taxon>
    </lineage>
</organism>